<protein>
    <submittedName>
        <fullName evidence="1">Uncharacterized protein</fullName>
    </submittedName>
</protein>
<keyword evidence="2" id="KW-1185">Reference proteome</keyword>
<reference evidence="1" key="1">
    <citation type="submission" date="2023-11" db="EMBL/GenBank/DDBJ databases">
        <title>Genome assemblies of two species of porcelain crab, Petrolisthes cinctipes and Petrolisthes manimaculis (Anomura: Porcellanidae).</title>
        <authorList>
            <person name="Angst P."/>
        </authorList>
    </citation>
    <scope>NUCLEOTIDE SEQUENCE</scope>
    <source>
        <strain evidence="1">PB745_02</strain>
        <tissue evidence="1">Gill</tissue>
    </source>
</reference>
<dbReference type="AlphaFoldDB" id="A0AAE1PWM8"/>
<dbReference type="Proteomes" id="UP001292094">
    <property type="component" value="Unassembled WGS sequence"/>
</dbReference>
<comment type="caution">
    <text evidence="1">The sequence shown here is derived from an EMBL/GenBank/DDBJ whole genome shotgun (WGS) entry which is preliminary data.</text>
</comment>
<proteinExistence type="predicted"/>
<gene>
    <name evidence="1" type="ORF">Pmani_013016</name>
</gene>
<evidence type="ECO:0000313" key="1">
    <source>
        <dbReference type="EMBL" id="KAK4315778.1"/>
    </source>
</evidence>
<evidence type="ECO:0000313" key="2">
    <source>
        <dbReference type="Proteomes" id="UP001292094"/>
    </source>
</evidence>
<dbReference type="EMBL" id="JAWZYT010001080">
    <property type="protein sequence ID" value="KAK4315778.1"/>
    <property type="molecule type" value="Genomic_DNA"/>
</dbReference>
<name>A0AAE1PWM8_9EUCA</name>
<sequence>MKSREPICLLSGPLATTIRERSLIGGPVDPPPPSPSAPVGREIDSPVYITTIRSTVNSRAVGTPSTSQNFNF</sequence>
<accession>A0AAE1PWM8</accession>
<organism evidence="1 2">
    <name type="scientific">Petrolisthes manimaculis</name>
    <dbReference type="NCBI Taxonomy" id="1843537"/>
    <lineage>
        <taxon>Eukaryota</taxon>
        <taxon>Metazoa</taxon>
        <taxon>Ecdysozoa</taxon>
        <taxon>Arthropoda</taxon>
        <taxon>Crustacea</taxon>
        <taxon>Multicrustacea</taxon>
        <taxon>Malacostraca</taxon>
        <taxon>Eumalacostraca</taxon>
        <taxon>Eucarida</taxon>
        <taxon>Decapoda</taxon>
        <taxon>Pleocyemata</taxon>
        <taxon>Anomura</taxon>
        <taxon>Galatheoidea</taxon>
        <taxon>Porcellanidae</taxon>
        <taxon>Petrolisthes</taxon>
    </lineage>
</organism>